<dbReference type="Gene3D" id="1.10.8.60">
    <property type="match status" value="1"/>
</dbReference>
<dbReference type="InterPro" id="IPR025944">
    <property type="entry name" value="Sigma_54_int_dom_CS"/>
</dbReference>
<dbReference type="InterPro" id="IPR058031">
    <property type="entry name" value="AAA_lid_NorR"/>
</dbReference>
<name>A0ABT8YEX3_9SPHN</name>
<dbReference type="Pfam" id="PF00158">
    <property type="entry name" value="Sigma54_activat"/>
    <property type="match status" value="1"/>
</dbReference>
<dbReference type="PANTHER" id="PTHR32071:SF113">
    <property type="entry name" value="ALGINATE BIOSYNTHESIS TRANSCRIPTIONAL REGULATORY PROTEIN ALGB"/>
    <property type="match status" value="1"/>
</dbReference>
<evidence type="ECO:0000313" key="6">
    <source>
        <dbReference type="EMBL" id="MDO6416130.1"/>
    </source>
</evidence>
<dbReference type="Proteomes" id="UP001169764">
    <property type="component" value="Unassembled WGS sequence"/>
</dbReference>
<keyword evidence="4" id="KW-0804">Transcription</keyword>
<dbReference type="SUPFAM" id="SSF46689">
    <property type="entry name" value="Homeodomain-like"/>
    <property type="match status" value="1"/>
</dbReference>
<evidence type="ECO:0000256" key="4">
    <source>
        <dbReference type="ARBA" id="ARBA00023163"/>
    </source>
</evidence>
<evidence type="ECO:0000313" key="7">
    <source>
        <dbReference type="Proteomes" id="UP001169764"/>
    </source>
</evidence>
<dbReference type="InterPro" id="IPR002078">
    <property type="entry name" value="Sigma_54_int"/>
</dbReference>
<accession>A0ABT8YEX3</accession>
<gene>
    <name evidence="6" type="ORF">Q4F19_17220</name>
</gene>
<dbReference type="SUPFAM" id="SSF52540">
    <property type="entry name" value="P-loop containing nucleoside triphosphate hydrolases"/>
    <property type="match status" value="1"/>
</dbReference>
<dbReference type="Pfam" id="PF25601">
    <property type="entry name" value="AAA_lid_14"/>
    <property type="match status" value="1"/>
</dbReference>
<reference evidence="6" key="1">
    <citation type="submission" date="2023-07" db="EMBL/GenBank/DDBJ databases">
        <authorList>
            <person name="Kim M."/>
        </authorList>
    </citation>
    <scope>NUCLEOTIDE SEQUENCE</scope>
    <source>
        <strain evidence="6">BIUV-7</strain>
    </source>
</reference>
<dbReference type="InterPro" id="IPR009057">
    <property type="entry name" value="Homeodomain-like_sf"/>
</dbReference>
<dbReference type="Gene3D" id="1.10.10.60">
    <property type="entry name" value="Homeodomain-like"/>
    <property type="match status" value="1"/>
</dbReference>
<evidence type="ECO:0000256" key="1">
    <source>
        <dbReference type="ARBA" id="ARBA00022741"/>
    </source>
</evidence>
<keyword evidence="1" id="KW-0547">Nucleotide-binding</keyword>
<organism evidence="6 7">
    <name type="scientific">Sphingomonas natans</name>
    <dbReference type="NCBI Taxonomy" id="3063330"/>
    <lineage>
        <taxon>Bacteria</taxon>
        <taxon>Pseudomonadati</taxon>
        <taxon>Pseudomonadota</taxon>
        <taxon>Alphaproteobacteria</taxon>
        <taxon>Sphingomonadales</taxon>
        <taxon>Sphingomonadaceae</taxon>
        <taxon>Sphingomonas</taxon>
    </lineage>
</organism>
<dbReference type="EMBL" id="JAUOTP010000009">
    <property type="protein sequence ID" value="MDO6416130.1"/>
    <property type="molecule type" value="Genomic_DNA"/>
</dbReference>
<dbReference type="Gene3D" id="3.40.50.300">
    <property type="entry name" value="P-loop containing nucleotide triphosphate hydrolases"/>
    <property type="match status" value="1"/>
</dbReference>
<dbReference type="InterPro" id="IPR003593">
    <property type="entry name" value="AAA+_ATPase"/>
</dbReference>
<evidence type="ECO:0000256" key="3">
    <source>
        <dbReference type="ARBA" id="ARBA00023015"/>
    </source>
</evidence>
<dbReference type="PROSITE" id="PS50045">
    <property type="entry name" value="SIGMA54_INTERACT_4"/>
    <property type="match status" value="1"/>
</dbReference>
<protein>
    <submittedName>
        <fullName evidence="6">Sigma-54 dependent transcriptional regulator</fullName>
    </submittedName>
</protein>
<proteinExistence type="predicted"/>
<sequence length="340" mass="37202">MAALKTVTAGARSGLVGASDAIRAVLAKLEAFSTCDAPVLIDGETGTGKELAARALHYQSRRRGEPFVPINCAALPEQLIVNELFGHHRGAFTGAEVRQAGLVEQAGGGTILFDEVDMLPLPAQAVLLRFLQDQEYRPLGGGVVKIGDVRIVAASNARLATKVKDRSFREDLFYRLGVLMLHLPPLRERRDDVPLLADHFLQRLQQRYGGAKRLDPQALDTLEAHDWPGNVRELENRLHRAFVLSPGPEIGCAELELEPTAAPARLRTVANGCDVFAAAKVRAIADFEHDYLSRLMAMTRGNISAASRVAHKERRTLARLLQKHGINRREYQGEGGMSDA</sequence>
<dbReference type="PROSITE" id="PS00688">
    <property type="entry name" value="SIGMA54_INTERACT_3"/>
    <property type="match status" value="1"/>
</dbReference>
<keyword evidence="7" id="KW-1185">Reference proteome</keyword>
<comment type="caution">
    <text evidence="6">The sequence shown here is derived from an EMBL/GenBank/DDBJ whole genome shotgun (WGS) entry which is preliminary data.</text>
</comment>
<keyword evidence="2" id="KW-0067">ATP-binding</keyword>
<feature type="domain" description="Sigma-54 factor interaction" evidence="5">
    <location>
        <begin position="15"/>
        <end position="243"/>
    </location>
</feature>
<dbReference type="CDD" id="cd00009">
    <property type="entry name" value="AAA"/>
    <property type="match status" value="1"/>
</dbReference>
<evidence type="ECO:0000259" key="5">
    <source>
        <dbReference type="PROSITE" id="PS50045"/>
    </source>
</evidence>
<dbReference type="SMART" id="SM00382">
    <property type="entry name" value="AAA"/>
    <property type="match status" value="1"/>
</dbReference>
<dbReference type="PANTHER" id="PTHR32071">
    <property type="entry name" value="TRANSCRIPTIONAL REGULATORY PROTEIN"/>
    <property type="match status" value="1"/>
</dbReference>
<evidence type="ECO:0000256" key="2">
    <source>
        <dbReference type="ARBA" id="ARBA00022840"/>
    </source>
</evidence>
<dbReference type="RefSeq" id="WP_303545179.1">
    <property type="nucleotide sequence ID" value="NZ_JAUOTP010000009.1"/>
</dbReference>
<keyword evidence="3" id="KW-0805">Transcription regulation</keyword>
<dbReference type="InterPro" id="IPR027417">
    <property type="entry name" value="P-loop_NTPase"/>
</dbReference>